<dbReference type="InterPro" id="IPR000415">
    <property type="entry name" value="Nitroreductase-like"/>
</dbReference>
<keyword evidence="5" id="KW-0812">Transmembrane</keyword>
<dbReference type="InterPro" id="IPR050627">
    <property type="entry name" value="Nitroreductase/BluB"/>
</dbReference>
<protein>
    <recommendedName>
        <fullName evidence="6">Nitroreductase domain-containing protein</fullName>
    </recommendedName>
</protein>
<dbReference type="InParanoid" id="E3NI39"/>
<dbReference type="OrthoDB" id="41362at2759"/>
<organism evidence="8">
    <name type="scientific">Caenorhabditis remanei</name>
    <name type="common">Caenorhabditis vulgaris</name>
    <dbReference type="NCBI Taxonomy" id="31234"/>
    <lineage>
        <taxon>Eukaryota</taxon>
        <taxon>Metazoa</taxon>
        <taxon>Ecdysozoa</taxon>
        <taxon>Nematoda</taxon>
        <taxon>Chromadorea</taxon>
        <taxon>Rhabditida</taxon>
        <taxon>Rhabditina</taxon>
        <taxon>Rhabditomorpha</taxon>
        <taxon>Rhabditoidea</taxon>
        <taxon>Rhabditidae</taxon>
        <taxon>Peloderinae</taxon>
        <taxon>Caenorhabditis</taxon>
    </lineage>
</organism>
<dbReference type="CDD" id="cd02144">
    <property type="entry name" value="iodotyrosine_dehalogenase"/>
    <property type="match status" value="1"/>
</dbReference>
<dbReference type="GO" id="GO:0006570">
    <property type="term" value="P:tyrosine metabolic process"/>
    <property type="evidence" value="ECO:0007669"/>
    <property type="project" value="TreeGrafter"/>
</dbReference>
<proteinExistence type="inferred from homology"/>
<evidence type="ECO:0000313" key="8">
    <source>
        <dbReference type="Proteomes" id="UP000008281"/>
    </source>
</evidence>
<evidence type="ECO:0000259" key="6">
    <source>
        <dbReference type="Pfam" id="PF00881"/>
    </source>
</evidence>
<feature type="domain" description="Nitroreductase" evidence="6">
    <location>
        <begin position="133"/>
        <end position="327"/>
    </location>
</feature>
<comment type="similarity">
    <text evidence="1">Belongs to the nitroreductase family.</text>
</comment>
<keyword evidence="2" id="KW-0285">Flavoprotein</keyword>
<keyword evidence="5" id="KW-1133">Transmembrane helix</keyword>
<dbReference type="AlphaFoldDB" id="E3NI39"/>
<feature type="transmembrane region" description="Helical" evidence="5">
    <location>
        <begin position="41"/>
        <end position="63"/>
    </location>
</feature>
<dbReference type="FunCoup" id="E3NI39">
    <property type="interactions" value="16"/>
</dbReference>
<name>E3NI39_CAERE</name>
<dbReference type="EMBL" id="DS268693">
    <property type="protein sequence ID" value="EFO98760.1"/>
    <property type="molecule type" value="Genomic_DNA"/>
</dbReference>
<sequence length="372" mass="42595">MKKHTHHKAYGDSTGKEPLIDLQSIRKWLNSFGNQGHSSEAVLNVLFTLGVILFVIYQVASLLHRMNKRVEKQLESRTKQRKVEVADKQTGDEMVFTDLHENVIRERMIPYRMPVINDDLTLRNSQIFYEEMKMRRSCRQFSSREVPLKVIQNLLKTAGQFFLGERVTVSMVFSGTSPSVGNLQPWTFCVVSSDSIKTMIRKILEADERDNYVSRKKGASWVVDVSQLQDTWRRPYITDAPYLLIVCHEVRALHYKSGKFPVQFQIFRDVKDKPERVFHYNQISTSIAVGILLAAIQNVGLSTVVTSPLNAGPDISRILRRPENESVGQILFDGANLLLLQILLLLPLGYASEDVLVPDLKRKPVEHITKLY</sequence>
<dbReference type="GO" id="GO:0005886">
    <property type="term" value="C:plasma membrane"/>
    <property type="evidence" value="ECO:0007669"/>
    <property type="project" value="TreeGrafter"/>
</dbReference>
<dbReference type="SUPFAM" id="SSF55469">
    <property type="entry name" value="FMN-dependent nitroreductase-like"/>
    <property type="match status" value="1"/>
</dbReference>
<evidence type="ECO:0000256" key="1">
    <source>
        <dbReference type="ARBA" id="ARBA00007118"/>
    </source>
</evidence>
<evidence type="ECO:0000256" key="3">
    <source>
        <dbReference type="ARBA" id="ARBA00022643"/>
    </source>
</evidence>
<dbReference type="STRING" id="31234.E3NI39"/>
<dbReference type="InterPro" id="IPR029479">
    <property type="entry name" value="Nitroreductase"/>
</dbReference>
<dbReference type="PANTHER" id="PTHR23026">
    <property type="entry name" value="NADPH NITROREDUCTASE"/>
    <property type="match status" value="1"/>
</dbReference>
<keyword evidence="3" id="KW-0288">FMN</keyword>
<keyword evidence="8" id="KW-1185">Reference proteome</keyword>
<dbReference type="Proteomes" id="UP000008281">
    <property type="component" value="Unassembled WGS sequence"/>
</dbReference>
<evidence type="ECO:0000256" key="4">
    <source>
        <dbReference type="ARBA" id="ARBA00023002"/>
    </source>
</evidence>
<evidence type="ECO:0000313" key="7">
    <source>
        <dbReference type="EMBL" id="EFO98760.1"/>
    </source>
</evidence>
<dbReference type="HOGENOM" id="CLU_070764_1_0_1"/>
<dbReference type="PANTHER" id="PTHR23026:SF90">
    <property type="entry name" value="IODOTYROSINE DEIODINASE 1"/>
    <property type="match status" value="1"/>
</dbReference>
<dbReference type="Pfam" id="PF00881">
    <property type="entry name" value="Nitroreductase"/>
    <property type="match status" value="1"/>
</dbReference>
<dbReference type="OMA" id="GANHQPW"/>
<dbReference type="eggNOG" id="KOG3936">
    <property type="taxonomic scope" value="Eukaryota"/>
</dbReference>
<keyword evidence="5" id="KW-0472">Membrane</keyword>
<gene>
    <name evidence="7" type="ORF">CRE_25916</name>
</gene>
<dbReference type="GO" id="GO:0140616">
    <property type="term" value="F:iodotyrosine deiodinase activity"/>
    <property type="evidence" value="ECO:0007669"/>
    <property type="project" value="UniProtKB-ARBA"/>
</dbReference>
<accession>E3NI39</accession>
<dbReference type="Gene3D" id="3.40.109.10">
    <property type="entry name" value="NADH Oxidase"/>
    <property type="match status" value="1"/>
</dbReference>
<keyword evidence="4" id="KW-0560">Oxidoreductase</keyword>
<reference evidence="7" key="1">
    <citation type="submission" date="2007-07" db="EMBL/GenBank/DDBJ databases">
        <title>PCAP assembly of the Caenorhabditis remanei genome.</title>
        <authorList>
            <consortium name="The Caenorhabditis remanei Sequencing Consortium"/>
            <person name="Wilson R.K."/>
        </authorList>
    </citation>
    <scope>NUCLEOTIDE SEQUENCE [LARGE SCALE GENOMIC DNA]</scope>
    <source>
        <strain evidence="7">PB4641</strain>
    </source>
</reference>
<evidence type="ECO:0000256" key="5">
    <source>
        <dbReference type="SAM" id="Phobius"/>
    </source>
</evidence>
<evidence type="ECO:0000256" key="2">
    <source>
        <dbReference type="ARBA" id="ARBA00022630"/>
    </source>
</evidence>